<evidence type="ECO:0000256" key="1">
    <source>
        <dbReference type="SAM" id="SignalP"/>
    </source>
</evidence>
<reference evidence="2 3" key="1">
    <citation type="submission" date="2010-05" db="EMBL/GenBank/DDBJ databases">
        <title>Complete sequence of Thermoanaerobacter mathranii subsp. mathranii mathranii str. A3.</title>
        <authorList>
            <consortium name="US DOE Joint Genome Institute"/>
            <person name="Lucas S."/>
            <person name="Copeland A."/>
            <person name="Lapidus A."/>
            <person name="Cheng J.-F."/>
            <person name="Bruce D."/>
            <person name="Goodwin L."/>
            <person name="Pitluck S."/>
            <person name="Held B."/>
            <person name="Detter J.C."/>
            <person name="Han C."/>
            <person name="Tapia R."/>
            <person name="Land M."/>
            <person name="Hauser L."/>
            <person name="Kyrpides N."/>
            <person name="Mikhailova N."/>
            <person name="Zhou J."/>
            <person name="Hemme C."/>
            <person name="Woyke T."/>
        </authorList>
    </citation>
    <scope>NUCLEOTIDE SEQUENCE [LARGE SCALE GENOMIC DNA]</scope>
    <source>
        <strain evidence="2 3">A3</strain>
    </source>
</reference>
<feature type="signal peptide" evidence="1">
    <location>
        <begin position="1"/>
        <end position="23"/>
    </location>
</feature>
<evidence type="ECO:0000313" key="3">
    <source>
        <dbReference type="Proteomes" id="UP000002064"/>
    </source>
</evidence>
<keyword evidence="3" id="KW-1185">Reference proteome</keyword>
<accession>A0ABM5LPW2</accession>
<dbReference type="EMBL" id="CP002032">
    <property type="protein sequence ID" value="ADH60713.1"/>
    <property type="molecule type" value="Genomic_DNA"/>
</dbReference>
<evidence type="ECO:0000313" key="2">
    <source>
        <dbReference type="EMBL" id="ADH60713.1"/>
    </source>
</evidence>
<protein>
    <submittedName>
        <fullName evidence="2">Uncharacterized protein</fullName>
    </submittedName>
</protein>
<feature type="chain" id="PRO_5045946480" evidence="1">
    <location>
        <begin position="24"/>
        <end position="145"/>
    </location>
</feature>
<gene>
    <name evidence="2" type="ordered locus">Tmath_0982</name>
</gene>
<dbReference type="RefSeq" id="WP_009052074.1">
    <property type="nucleotide sequence ID" value="NC_014209.1"/>
</dbReference>
<proteinExistence type="predicted"/>
<name>A0ABM5LPW2_THEM3</name>
<dbReference type="Proteomes" id="UP000002064">
    <property type="component" value="Chromosome"/>
</dbReference>
<organism evidence="2 3">
    <name type="scientific">Thermoanaerobacter mathranii subsp. mathranii (strain DSM 11426 / CCUG 53645 / CIP 108742 / A3)</name>
    <dbReference type="NCBI Taxonomy" id="583358"/>
    <lineage>
        <taxon>Bacteria</taxon>
        <taxon>Bacillati</taxon>
        <taxon>Bacillota</taxon>
        <taxon>Clostridia</taxon>
        <taxon>Thermoanaerobacterales</taxon>
        <taxon>Thermoanaerobacteraceae</taxon>
        <taxon>Thermoanaerobacter</taxon>
    </lineage>
</organism>
<sequence>MNKKIISLFVILLIVTFTTSAYAAITTIVYQSGPNLVKSTEYYQYKYVGYIQLSSAYNDNGWSRLRGYIRYYIPNTDKDTGRCYTDWSLNGELVSKEITFYDTLNPFAEKVRFEYGFDSVPYGSGILPFTISTPMVEVFEIKIGK</sequence>
<keyword evidence="1" id="KW-0732">Signal</keyword>